<dbReference type="EMBL" id="LDRK01000013">
    <property type="protein sequence ID" value="KTR86934.1"/>
    <property type="molecule type" value="Genomic_DNA"/>
</dbReference>
<accession>A0A147EQZ7</accession>
<name>A0A147EQZ7_9MICO</name>
<dbReference type="AlphaFoldDB" id="A0A147EQZ7"/>
<feature type="domain" description="FAD-binding FR-type" evidence="1">
    <location>
        <begin position="8"/>
        <end position="138"/>
    </location>
</feature>
<dbReference type="InterPro" id="IPR013113">
    <property type="entry name" value="SIP_FAD-bd"/>
</dbReference>
<dbReference type="PROSITE" id="PS51384">
    <property type="entry name" value="FAD_FR"/>
    <property type="match status" value="1"/>
</dbReference>
<proteinExistence type="predicted"/>
<dbReference type="Pfam" id="PF04954">
    <property type="entry name" value="SIP"/>
    <property type="match status" value="1"/>
</dbReference>
<dbReference type="PANTHER" id="PTHR30157">
    <property type="entry name" value="FERRIC REDUCTASE, NADPH-DEPENDENT"/>
    <property type="match status" value="1"/>
</dbReference>
<dbReference type="CDD" id="cd06193">
    <property type="entry name" value="siderophore_interacting"/>
    <property type="match status" value="1"/>
</dbReference>
<dbReference type="Gene3D" id="2.40.30.10">
    <property type="entry name" value="Translation factors"/>
    <property type="match status" value="1"/>
</dbReference>
<organism evidence="2 3">
    <name type="scientific">Leucobacter chromiiresistens</name>
    <dbReference type="NCBI Taxonomy" id="1079994"/>
    <lineage>
        <taxon>Bacteria</taxon>
        <taxon>Bacillati</taxon>
        <taxon>Actinomycetota</taxon>
        <taxon>Actinomycetes</taxon>
        <taxon>Micrococcales</taxon>
        <taxon>Microbacteriaceae</taxon>
        <taxon>Leucobacter</taxon>
    </lineage>
</organism>
<dbReference type="Pfam" id="PF08021">
    <property type="entry name" value="FAD_binding_9"/>
    <property type="match status" value="1"/>
</dbReference>
<gene>
    <name evidence="2" type="ORF">NS354_02885</name>
</gene>
<protein>
    <recommendedName>
        <fullName evidence="1">FAD-binding FR-type domain-containing protein</fullName>
    </recommendedName>
</protein>
<evidence type="ECO:0000313" key="2">
    <source>
        <dbReference type="EMBL" id="KTR86934.1"/>
    </source>
</evidence>
<dbReference type="InterPro" id="IPR017927">
    <property type="entry name" value="FAD-bd_FR_type"/>
</dbReference>
<dbReference type="InterPro" id="IPR039261">
    <property type="entry name" value="FNR_nucleotide-bd"/>
</dbReference>
<keyword evidence="3" id="KW-1185">Reference proteome</keyword>
<dbReference type="InterPro" id="IPR039374">
    <property type="entry name" value="SIP_fam"/>
</dbReference>
<dbReference type="Proteomes" id="UP000070810">
    <property type="component" value="Unassembled WGS sequence"/>
</dbReference>
<dbReference type="SUPFAM" id="SSF63380">
    <property type="entry name" value="Riboflavin synthase domain-like"/>
    <property type="match status" value="1"/>
</dbReference>
<dbReference type="PANTHER" id="PTHR30157:SF0">
    <property type="entry name" value="NADPH-DEPENDENT FERRIC-CHELATE REDUCTASE"/>
    <property type="match status" value="1"/>
</dbReference>
<dbReference type="InterPro" id="IPR017938">
    <property type="entry name" value="Riboflavin_synthase-like_b-brl"/>
</dbReference>
<dbReference type="Gene3D" id="3.40.50.80">
    <property type="entry name" value="Nucleotide-binding domain of ferredoxin-NADP reductase (FNR) module"/>
    <property type="match status" value="1"/>
</dbReference>
<evidence type="ECO:0000313" key="3">
    <source>
        <dbReference type="Proteomes" id="UP000070810"/>
    </source>
</evidence>
<comment type="caution">
    <text evidence="2">The sequence shown here is derived from an EMBL/GenBank/DDBJ whole genome shotgun (WGS) entry which is preliminary data.</text>
</comment>
<dbReference type="PATRIC" id="fig|1079994.3.peg.507"/>
<sequence>MLVSTSAYRLFDVVVTEVHRPSPGFVRVVLTGPGLERFRFIGTDQRVKILLPNERGVIPPLGDGDGWYQAWCALADEDRPPMRTYTPRAFQRDAQGARLTVDFARHAADPGPASAWAEQAVVGDAMAILGPDAEHSGPNTAVGWIPPRNARRFLIVGDDTAIPAIAGILASLDRTACARVILEVGDAADAALLDADELRADGRLELTVLERDESDRGAALVSAVRALGDVFPGDASPDDASRDGARDAPSAELQEIDIDREILWEVPGMDAATGAPLASDARRSEGYAWLAGEAGAIRAIRRHLVSERGIDRQSVAFMGYWRRGRAEN</sequence>
<dbReference type="InterPro" id="IPR007037">
    <property type="entry name" value="SIP_rossman_dom"/>
</dbReference>
<dbReference type="GO" id="GO:0016491">
    <property type="term" value="F:oxidoreductase activity"/>
    <property type="evidence" value="ECO:0007669"/>
    <property type="project" value="InterPro"/>
</dbReference>
<reference evidence="2 3" key="1">
    <citation type="journal article" date="2016" name="Front. Microbiol.">
        <title>Genomic Resource of Rice Seed Associated Bacteria.</title>
        <authorList>
            <person name="Midha S."/>
            <person name="Bansal K."/>
            <person name="Sharma S."/>
            <person name="Kumar N."/>
            <person name="Patil P.P."/>
            <person name="Chaudhry V."/>
            <person name="Patil P.B."/>
        </authorList>
    </citation>
    <scope>NUCLEOTIDE SEQUENCE [LARGE SCALE GENOMIC DNA]</scope>
    <source>
        <strain evidence="2 3">NS354</strain>
    </source>
</reference>
<evidence type="ECO:0000259" key="1">
    <source>
        <dbReference type="PROSITE" id="PS51384"/>
    </source>
</evidence>